<name>A0A1E5UH14_9FLAO</name>
<evidence type="ECO:0008006" key="3">
    <source>
        <dbReference type="Google" id="ProtNLM"/>
    </source>
</evidence>
<dbReference type="EMBL" id="MKGI01000012">
    <property type="protein sequence ID" value="OEL12035.1"/>
    <property type="molecule type" value="Genomic_DNA"/>
</dbReference>
<comment type="caution">
    <text evidence="1">The sequence shown here is derived from an EMBL/GenBank/DDBJ whole genome shotgun (WGS) entry which is preliminary data.</text>
</comment>
<proteinExistence type="predicted"/>
<dbReference type="OrthoDB" id="1243440at2"/>
<dbReference type="STRING" id="237258.SAMN04489756_10680"/>
<dbReference type="PROSITE" id="PS51257">
    <property type="entry name" value="PROKAR_LIPOPROTEIN"/>
    <property type="match status" value="1"/>
</dbReference>
<reference evidence="1 2" key="1">
    <citation type="submission" date="2016-09" db="EMBL/GenBank/DDBJ databases">
        <authorList>
            <person name="Capua I."/>
            <person name="De Benedictis P."/>
            <person name="Joannis T."/>
            <person name="Lombin L.H."/>
            <person name="Cattoli G."/>
        </authorList>
    </citation>
    <scope>NUCLEOTIDE SEQUENCE [LARGE SCALE GENOMIC DNA]</scope>
    <source>
        <strain evidence="1 2">NRS-1</strain>
    </source>
</reference>
<dbReference type="AlphaFoldDB" id="A0A1E5UH14"/>
<protein>
    <recommendedName>
        <fullName evidence="3">Lipoprotein</fullName>
    </recommendedName>
</protein>
<sequence length="199" mass="23325">MKKIIALLTILFLQSCIVNIKQDYNGYSRNLVFEQNKKWLINNIYTDLNSYDRDELNKKIFEKFNELSKGNAYTLEKARSENLIAGKISFSPEIEEIEQLKNATDFDYLVNIYTKKVRNNLSLIEPTEQTRYASNEAFAIIEVYDIKKMKKIYLQKASSLQTREEKTKGPSFHYTSETLSKKNLKKIIKDIEKNAILKN</sequence>
<keyword evidence="2" id="KW-1185">Reference proteome</keyword>
<evidence type="ECO:0000313" key="2">
    <source>
        <dbReference type="Proteomes" id="UP000095601"/>
    </source>
</evidence>
<dbReference type="RefSeq" id="WP_124878642.1">
    <property type="nucleotide sequence ID" value="NZ_CP034157.1"/>
</dbReference>
<dbReference type="Proteomes" id="UP000095601">
    <property type="component" value="Unassembled WGS sequence"/>
</dbReference>
<organism evidence="1 2">
    <name type="scientific">Cloacibacterium normanense</name>
    <dbReference type="NCBI Taxonomy" id="237258"/>
    <lineage>
        <taxon>Bacteria</taxon>
        <taxon>Pseudomonadati</taxon>
        <taxon>Bacteroidota</taxon>
        <taxon>Flavobacteriia</taxon>
        <taxon>Flavobacteriales</taxon>
        <taxon>Weeksellaceae</taxon>
    </lineage>
</organism>
<evidence type="ECO:0000313" key="1">
    <source>
        <dbReference type="EMBL" id="OEL12035.1"/>
    </source>
</evidence>
<gene>
    <name evidence="1" type="ORF">BHF72_1492</name>
</gene>
<dbReference type="KEGG" id="cnr:EB819_01715"/>
<accession>A0A1E5UH14</accession>